<keyword evidence="8" id="KW-0175">Coiled coil</keyword>
<evidence type="ECO:0000256" key="2">
    <source>
        <dbReference type="ARBA" id="ARBA00009749"/>
    </source>
</evidence>
<evidence type="ECO:0000256" key="6">
    <source>
        <dbReference type="ARBA" id="ARBA00022989"/>
    </source>
</evidence>
<evidence type="ECO:0000256" key="5">
    <source>
        <dbReference type="ARBA" id="ARBA00022842"/>
    </source>
</evidence>
<dbReference type="SUPFAM" id="SSF161093">
    <property type="entry name" value="MgtE membrane domain-like"/>
    <property type="match status" value="1"/>
</dbReference>
<feature type="compositionally biased region" description="Low complexity" evidence="9">
    <location>
        <begin position="1"/>
        <end position="23"/>
    </location>
</feature>
<dbReference type="Pfam" id="PF01769">
    <property type="entry name" value="MgtE"/>
    <property type="match status" value="1"/>
</dbReference>
<dbReference type="OrthoDB" id="48232at2759"/>
<dbReference type="EMBL" id="CAICTM010000038">
    <property type="protein sequence ID" value="CAB9498431.1"/>
    <property type="molecule type" value="Genomic_DNA"/>
</dbReference>
<dbReference type="Gene3D" id="1.10.357.20">
    <property type="entry name" value="SLC41 divalent cation transporters, integral membrane domain"/>
    <property type="match status" value="1"/>
</dbReference>
<gene>
    <name evidence="12" type="ORF">SEMRO_38_G023620.1</name>
</gene>
<dbReference type="PANTHER" id="PTHR41394">
    <property type="entry name" value="MAGNESIUM TRANSPORTER MGTE"/>
    <property type="match status" value="1"/>
</dbReference>
<dbReference type="GO" id="GO:0008324">
    <property type="term" value="F:monoatomic cation transmembrane transporter activity"/>
    <property type="evidence" value="ECO:0007669"/>
    <property type="project" value="InterPro"/>
</dbReference>
<dbReference type="GO" id="GO:0016020">
    <property type="term" value="C:membrane"/>
    <property type="evidence" value="ECO:0007669"/>
    <property type="project" value="UniProtKB-SubCell"/>
</dbReference>
<dbReference type="AlphaFoldDB" id="A0A9N8H2J9"/>
<protein>
    <submittedName>
        <fullName evidence="12">Divalent cation transporter</fullName>
    </submittedName>
</protein>
<dbReference type="PANTHER" id="PTHR41394:SF5">
    <property type="entry name" value="SLC41A_MGTE INTEGRAL MEMBRANE DOMAIN-CONTAINING PROTEIN"/>
    <property type="match status" value="1"/>
</dbReference>
<feature type="transmembrane region" description="Helical" evidence="10">
    <location>
        <begin position="403"/>
        <end position="425"/>
    </location>
</feature>
<dbReference type="InterPro" id="IPR036739">
    <property type="entry name" value="SLC41_membr_dom_sf"/>
</dbReference>
<feature type="region of interest" description="Disordered" evidence="9">
    <location>
        <begin position="192"/>
        <end position="257"/>
    </location>
</feature>
<keyword evidence="4 10" id="KW-0812">Transmembrane</keyword>
<keyword evidence="7 10" id="KW-0472">Membrane</keyword>
<feature type="compositionally biased region" description="Acidic residues" evidence="9">
    <location>
        <begin position="219"/>
        <end position="228"/>
    </location>
</feature>
<comment type="caution">
    <text evidence="12">The sequence shown here is derived from an EMBL/GenBank/DDBJ whole genome shotgun (WGS) entry which is preliminary data.</text>
</comment>
<feature type="transmembrane region" description="Helical" evidence="10">
    <location>
        <begin position="340"/>
        <end position="361"/>
    </location>
</feature>
<evidence type="ECO:0000256" key="8">
    <source>
        <dbReference type="SAM" id="Coils"/>
    </source>
</evidence>
<keyword evidence="5" id="KW-0460">Magnesium</keyword>
<reference evidence="12" key="1">
    <citation type="submission" date="2020-06" db="EMBL/GenBank/DDBJ databases">
        <authorList>
            <consortium name="Plant Systems Biology data submission"/>
        </authorList>
    </citation>
    <scope>NUCLEOTIDE SEQUENCE</scope>
    <source>
        <strain evidence="12">D6</strain>
    </source>
</reference>
<organism evidence="12 13">
    <name type="scientific">Seminavis robusta</name>
    <dbReference type="NCBI Taxonomy" id="568900"/>
    <lineage>
        <taxon>Eukaryota</taxon>
        <taxon>Sar</taxon>
        <taxon>Stramenopiles</taxon>
        <taxon>Ochrophyta</taxon>
        <taxon>Bacillariophyta</taxon>
        <taxon>Bacillariophyceae</taxon>
        <taxon>Bacillariophycidae</taxon>
        <taxon>Naviculales</taxon>
        <taxon>Naviculaceae</taxon>
        <taxon>Seminavis</taxon>
    </lineage>
</organism>
<dbReference type="InterPro" id="IPR006667">
    <property type="entry name" value="SLC41_membr_dom"/>
</dbReference>
<evidence type="ECO:0000256" key="7">
    <source>
        <dbReference type="ARBA" id="ARBA00023136"/>
    </source>
</evidence>
<dbReference type="Proteomes" id="UP001153069">
    <property type="component" value="Unassembled WGS sequence"/>
</dbReference>
<feature type="domain" description="SLC41A/MgtE integral membrane" evidence="11">
    <location>
        <begin position="298"/>
        <end position="419"/>
    </location>
</feature>
<accession>A0A9N8H2J9</accession>
<keyword evidence="3" id="KW-0813">Transport</keyword>
<sequence length="444" mass="48309">MTAPSSSTSTNNSTCSTSTTTSSMVTRKVQVSRSGFLQEAEEEEEFADLEALALDEAESDLEVERKERMNTTACDANSDVTLEEENLLLKEQVEEMKRQLEYWKLKATSAGMGSGGTGTASVVATSSNNSFFEGLKHISFSPATPATPVSSSAVEMQYDSRMGLHQRRSIPKEKEGYFDNWNISSPFKFTTSSTYPEDEDDQEGVSLVTATNKSHASDRDEEEDEDDDESHHHLHASPNSPTHASPSADEDDNGEPNSLVDRGAWLVGLLVLQSFSSFIIKNNEAMLHRHAVIVRFLTMLVGAGGNAGNQASVRVIRGLATGKVDIHHNMRGYLVQELRAGFFLSVVLGVAGAIRAAVFFTPLAETFAITASLVMIVGISIFLGTILPLFMKMIHIDPAHSSTTIQVLMDILGVAITVYVSSIVLDTKVFEFLKPLPTQSAKDD</sequence>
<comment type="similarity">
    <text evidence="2">Belongs to the SLC41A transporter family.</text>
</comment>
<evidence type="ECO:0000256" key="4">
    <source>
        <dbReference type="ARBA" id="ARBA00022692"/>
    </source>
</evidence>
<name>A0A9N8H2J9_9STRA</name>
<keyword evidence="6 10" id="KW-1133">Transmembrane helix</keyword>
<evidence type="ECO:0000256" key="10">
    <source>
        <dbReference type="SAM" id="Phobius"/>
    </source>
</evidence>
<proteinExistence type="inferred from homology"/>
<evidence type="ECO:0000256" key="9">
    <source>
        <dbReference type="SAM" id="MobiDB-lite"/>
    </source>
</evidence>
<evidence type="ECO:0000256" key="1">
    <source>
        <dbReference type="ARBA" id="ARBA00004141"/>
    </source>
</evidence>
<evidence type="ECO:0000256" key="3">
    <source>
        <dbReference type="ARBA" id="ARBA00022448"/>
    </source>
</evidence>
<evidence type="ECO:0000259" key="11">
    <source>
        <dbReference type="Pfam" id="PF01769"/>
    </source>
</evidence>
<feature type="region of interest" description="Disordered" evidence="9">
    <location>
        <begin position="1"/>
        <end position="28"/>
    </location>
</feature>
<feature type="transmembrane region" description="Helical" evidence="10">
    <location>
        <begin position="367"/>
        <end position="391"/>
    </location>
</feature>
<comment type="subcellular location">
    <subcellularLocation>
        <location evidence="1">Membrane</location>
        <topology evidence="1">Multi-pass membrane protein</topology>
    </subcellularLocation>
</comment>
<evidence type="ECO:0000313" key="13">
    <source>
        <dbReference type="Proteomes" id="UP001153069"/>
    </source>
</evidence>
<evidence type="ECO:0000313" key="12">
    <source>
        <dbReference type="EMBL" id="CAB9498431.1"/>
    </source>
</evidence>
<keyword evidence="13" id="KW-1185">Reference proteome</keyword>
<feature type="coiled-coil region" evidence="8">
    <location>
        <begin position="37"/>
        <end position="99"/>
    </location>
</feature>